<dbReference type="Proteomes" id="UP000022433">
    <property type="component" value="Unassembled WGS sequence"/>
</dbReference>
<dbReference type="EMBL" id="JGEA01000073">
    <property type="protein sequence ID" value="EYA11911.1"/>
    <property type="molecule type" value="Genomic_DNA"/>
</dbReference>
<name>A0AAN4SGV0_BACFG</name>
<sequence>MAILTMKPNKSNDMELKSRMTVEEMAAHLTEHTGKFANRVSVGRYARKLGYSVYKPMRNGKICHFYVNPAIRDDEVGNSQTDVSGK</sequence>
<accession>A0AAN4SGV0</accession>
<organism evidence="1 2">
    <name type="scientific">Bacteroides fragilis str. 1007-1-F #10</name>
    <dbReference type="NCBI Taxonomy" id="1339295"/>
    <lineage>
        <taxon>Bacteria</taxon>
        <taxon>Pseudomonadati</taxon>
        <taxon>Bacteroidota</taxon>
        <taxon>Bacteroidia</taxon>
        <taxon>Bacteroidales</taxon>
        <taxon>Bacteroidaceae</taxon>
        <taxon>Bacteroides</taxon>
    </lineage>
</organism>
<evidence type="ECO:0000313" key="2">
    <source>
        <dbReference type="Proteomes" id="UP000022433"/>
    </source>
</evidence>
<reference evidence="1 2" key="1">
    <citation type="submission" date="2014-02" db="EMBL/GenBank/DDBJ databases">
        <authorList>
            <person name="Sears C."/>
            <person name="Carroll K."/>
            <person name="Sack B.R."/>
            <person name="Qadri F."/>
            <person name="Myers L.L."/>
            <person name="Chung G.-T."/>
            <person name="Escheverria P."/>
            <person name="Fraser C.M."/>
            <person name="Sadzewicz L."/>
            <person name="Shefchek K.A."/>
            <person name="Tallon L."/>
            <person name="Das S.P."/>
            <person name="Daugherty S."/>
            <person name="Mongodin E.F."/>
        </authorList>
    </citation>
    <scope>NUCLEOTIDE SEQUENCE [LARGE SCALE GENOMIC DNA]</scope>
    <source>
        <strain evidence="1 2">1007-1-F #10</strain>
    </source>
</reference>
<comment type="caution">
    <text evidence="1">The sequence shown here is derived from an EMBL/GenBank/DDBJ whole genome shotgun (WGS) entry which is preliminary data.</text>
</comment>
<protein>
    <submittedName>
        <fullName evidence="1">Uncharacterized protein</fullName>
    </submittedName>
</protein>
<dbReference type="AlphaFoldDB" id="A0AAN4SGV0"/>
<evidence type="ECO:0000313" key="1">
    <source>
        <dbReference type="EMBL" id="EYA11911.1"/>
    </source>
</evidence>
<proteinExistence type="predicted"/>
<gene>
    <name evidence="1" type="ORF">M104_5071</name>
</gene>